<dbReference type="Proteomes" id="UP001629246">
    <property type="component" value="Unassembled WGS sequence"/>
</dbReference>
<dbReference type="PANTHER" id="PTHR43569">
    <property type="entry name" value="AMIDOHYDROLASE"/>
    <property type="match status" value="1"/>
</dbReference>
<dbReference type="RefSeq" id="WP_408160741.1">
    <property type="nucleotide sequence ID" value="NZ_JAQQFM010000016.1"/>
</dbReference>
<gene>
    <name evidence="3" type="ORF">PQR62_24760</name>
</gene>
<evidence type="ECO:0000256" key="1">
    <source>
        <dbReference type="ARBA" id="ARBA00038310"/>
    </source>
</evidence>
<feature type="domain" description="Amidohydrolase-related" evidence="2">
    <location>
        <begin position="20"/>
        <end position="313"/>
    </location>
</feature>
<proteinExistence type="inferred from homology"/>
<sequence>MNTIHGQTDKRWTPQTVPIVDAHHHLWDLAAGHYPWLQDEYDAEHFFLGPYQGFCCDFMPPDYLRQSRHFPVVGTVHIEAERDRSEQLDETAWLQRIHEKYGFPNAVIAYADFGASDIEARLEQQSAFPLVRGIRCKPATLSAPGLPEKPLVGGMRDARWLQGLSLLEKHGWSWDLRVPVWHLAEAAEVARQFPGIPIALNHSGLPWDRSKEGLAIWRKRLERLADNPNVMIKLSEFGIRDADWNPVEVQDIVRQAIAIFGASRCMFGSNFPVSSVKVDYDTLLETFMAALAHLPHGDIEAVMASNATRFYRIPT</sequence>
<dbReference type="Pfam" id="PF04909">
    <property type="entry name" value="Amidohydro_2"/>
    <property type="match status" value="1"/>
</dbReference>
<evidence type="ECO:0000313" key="4">
    <source>
        <dbReference type="Proteomes" id="UP001629246"/>
    </source>
</evidence>
<dbReference type="InterPro" id="IPR052350">
    <property type="entry name" value="Metallo-dep_Lactonases"/>
</dbReference>
<comment type="similarity">
    <text evidence="1">Belongs to the metallo-dependent hydrolases superfamily.</text>
</comment>
<evidence type="ECO:0000313" key="3">
    <source>
        <dbReference type="EMBL" id="MFL9927507.1"/>
    </source>
</evidence>
<dbReference type="InterPro" id="IPR032466">
    <property type="entry name" value="Metal_Hydrolase"/>
</dbReference>
<organism evidence="3 4">
    <name type="scientific">Herbaspirillum lusitanum</name>
    <dbReference type="NCBI Taxonomy" id="213312"/>
    <lineage>
        <taxon>Bacteria</taxon>
        <taxon>Pseudomonadati</taxon>
        <taxon>Pseudomonadota</taxon>
        <taxon>Betaproteobacteria</taxon>
        <taxon>Burkholderiales</taxon>
        <taxon>Oxalobacteraceae</taxon>
        <taxon>Herbaspirillum</taxon>
    </lineage>
</organism>
<keyword evidence="4" id="KW-1185">Reference proteome</keyword>
<dbReference type="Gene3D" id="3.20.20.140">
    <property type="entry name" value="Metal-dependent hydrolases"/>
    <property type="match status" value="1"/>
</dbReference>
<dbReference type="EMBL" id="JAQQFM010000016">
    <property type="protein sequence ID" value="MFL9927507.1"/>
    <property type="molecule type" value="Genomic_DNA"/>
</dbReference>
<accession>A0ABW9AHK2</accession>
<dbReference type="PANTHER" id="PTHR43569:SF1">
    <property type="entry name" value="BLL3371 PROTEIN"/>
    <property type="match status" value="1"/>
</dbReference>
<comment type="caution">
    <text evidence="3">The sequence shown here is derived from an EMBL/GenBank/DDBJ whole genome shotgun (WGS) entry which is preliminary data.</text>
</comment>
<evidence type="ECO:0000259" key="2">
    <source>
        <dbReference type="Pfam" id="PF04909"/>
    </source>
</evidence>
<dbReference type="SUPFAM" id="SSF51556">
    <property type="entry name" value="Metallo-dependent hydrolases"/>
    <property type="match status" value="1"/>
</dbReference>
<reference evidence="3 4" key="1">
    <citation type="journal article" date="2024" name="Chem. Sci.">
        <title>Discovery of megapolipeptins by genome mining of a Burkholderiales bacteria collection.</title>
        <authorList>
            <person name="Paulo B.S."/>
            <person name="Recchia M.J.J."/>
            <person name="Lee S."/>
            <person name="Fergusson C.H."/>
            <person name="Romanowski S.B."/>
            <person name="Hernandez A."/>
            <person name="Krull N."/>
            <person name="Liu D.Y."/>
            <person name="Cavanagh H."/>
            <person name="Bos A."/>
            <person name="Gray C.A."/>
            <person name="Murphy B.T."/>
            <person name="Linington R.G."/>
            <person name="Eustaquio A.S."/>
        </authorList>
    </citation>
    <scope>NUCLEOTIDE SEQUENCE [LARGE SCALE GENOMIC DNA]</scope>
    <source>
        <strain evidence="3 4">RL21-008-BIB-A</strain>
    </source>
</reference>
<dbReference type="InterPro" id="IPR006680">
    <property type="entry name" value="Amidohydro-rel"/>
</dbReference>
<name>A0ABW9AHK2_9BURK</name>
<protein>
    <submittedName>
        <fullName evidence="3">Amidohydrolase family protein</fullName>
    </submittedName>
</protein>